<name>A0A934USJ4_9BURK</name>
<gene>
    <name evidence="1" type="ORF">I8E28_17060</name>
</gene>
<comment type="caution">
    <text evidence="1">The sequence shown here is derived from an EMBL/GenBank/DDBJ whole genome shotgun (WGS) entry which is preliminary data.</text>
</comment>
<dbReference type="Pfam" id="PF16137">
    <property type="entry name" value="DUF4845"/>
    <property type="match status" value="1"/>
</dbReference>
<reference evidence="1" key="1">
    <citation type="submission" date="2020-12" db="EMBL/GenBank/DDBJ databases">
        <title>Ramlibacter sp. nov., isolated from a freshwater alga, Cryptomonas.</title>
        <authorList>
            <person name="Kim H.M."/>
            <person name="Jeon C.O."/>
        </authorList>
    </citation>
    <scope>NUCLEOTIDE SEQUENCE</scope>
    <source>
        <strain evidence="1">CrO1</strain>
    </source>
</reference>
<dbReference type="EMBL" id="JAEDAO010000001">
    <property type="protein sequence ID" value="MBK0394315.1"/>
    <property type="molecule type" value="Genomic_DNA"/>
</dbReference>
<dbReference type="RefSeq" id="WP_200789313.1">
    <property type="nucleotide sequence ID" value="NZ_JAEDAO010000001.1"/>
</dbReference>
<sequence length="117" mass="12823">MKRTSRARQAGISFFGLVFVLAVLAAVGILVAQAVPTVLEYQAIVKAMNRAKDGSNPAEVRAAFQRSRDVDDITSVSGKDLEITQQDGRMVVKVAYNKEIHMFGPAFLLLKYAHEAK</sequence>
<dbReference type="Proteomes" id="UP000617041">
    <property type="component" value="Unassembled WGS sequence"/>
</dbReference>
<dbReference type="InterPro" id="IPR032314">
    <property type="entry name" value="DUF4845"/>
</dbReference>
<evidence type="ECO:0000313" key="1">
    <source>
        <dbReference type="EMBL" id="MBK0394315.1"/>
    </source>
</evidence>
<evidence type="ECO:0000313" key="2">
    <source>
        <dbReference type="Proteomes" id="UP000617041"/>
    </source>
</evidence>
<organism evidence="1 2">
    <name type="scientific">Ramlibacter algicola</name>
    <dbReference type="NCBI Taxonomy" id="2795217"/>
    <lineage>
        <taxon>Bacteria</taxon>
        <taxon>Pseudomonadati</taxon>
        <taxon>Pseudomonadota</taxon>
        <taxon>Betaproteobacteria</taxon>
        <taxon>Burkholderiales</taxon>
        <taxon>Comamonadaceae</taxon>
        <taxon>Ramlibacter</taxon>
    </lineage>
</organism>
<dbReference type="AlphaFoldDB" id="A0A934USJ4"/>
<keyword evidence="2" id="KW-1185">Reference proteome</keyword>
<protein>
    <submittedName>
        <fullName evidence="1">DUF4845 domain-containing protein</fullName>
    </submittedName>
</protein>
<proteinExistence type="predicted"/>
<accession>A0A934USJ4</accession>